<evidence type="ECO:0000256" key="2">
    <source>
        <dbReference type="ARBA" id="ARBA00008000"/>
    </source>
</evidence>
<dbReference type="InterPro" id="IPR016167">
    <property type="entry name" value="FAD-bd_PCMH_sub1"/>
</dbReference>
<dbReference type="Proteomes" id="UP001054902">
    <property type="component" value="Unassembled WGS sequence"/>
</dbReference>
<name>A0AAD3H2A4_9STRA</name>
<evidence type="ECO:0000256" key="1">
    <source>
        <dbReference type="ARBA" id="ARBA00001974"/>
    </source>
</evidence>
<dbReference type="PANTHER" id="PTHR43716:SF1">
    <property type="entry name" value="D-2-HYDROXYGLUTARATE DEHYDROGENASE, MITOCHONDRIAL"/>
    <property type="match status" value="1"/>
</dbReference>
<dbReference type="InterPro" id="IPR006094">
    <property type="entry name" value="Oxid_FAD_bind_N"/>
</dbReference>
<sequence>MISKSLRQNRFQFQKTFRLFSTLQSPTEQDFQELVKRAPSSLVVNHWEELEKYNKDWTGNYSGKSRIVCRPNSTKEVSSILEYCNERKIGVVPQAGNTGVVGGSIPIGDEVILSIEKLNQIHSFDGINGIVQCDAGVVLQTLQEKVAAWDALVPIDLGAKGTCMIGGNIATNAGGQYYYRFGSIHSNIIGLEVVLADGTILDLMSTNRKDNTGYDLKHLFVGSEGTLGVVTKVALNCPRLPSSRNVAFLACDSFQSVCETLAKAKEHLGEVLAAFEFMDKAVLDQVATEKRIPLLNDNGENYDFYVLVETQGSNEDHDMQKLELFLESTMESSQAVDGILAQDMKQVLDIWEIRESCNPIIKSKGYNYKYDISLPLDCYYDIANVMRDRLSKFPTVEVVNWGHVIDGNLHLNIIDKGEFKVREEVKELIEPFVFEYTISKKGSISAEHGLGQCKNEYLGKYAKDAATVAVMKNLKQSFDPNGILNPSKFLPSL</sequence>
<dbReference type="GO" id="GO:0016491">
    <property type="term" value="F:oxidoreductase activity"/>
    <property type="evidence" value="ECO:0007669"/>
    <property type="project" value="UniProtKB-KW"/>
</dbReference>
<proteinExistence type="inferred from homology"/>
<dbReference type="Gene3D" id="3.30.43.10">
    <property type="entry name" value="Uridine Diphospho-n-acetylenolpyruvylglucosamine Reductase, domain 2"/>
    <property type="match status" value="1"/>
</dbReference>
<protein>
    <submittedName>
        <fullName evidence="7">D-lactate dehydrogenase</fullName>
    </submittedName>
</protein>
<dbReference type="FunFam" id="3.30.43.10:FF:000011">
    <property type="entry name" value="D-lactate dehydrogenase (Cytochrome)"/>
    <property type="match status" value="1"/>
</dbReference>
<organism evidence="7 8">
    <name type="scientific">Chaetoceros tenuissimus</name>
    <dbReference type="NCBI Taxonomy" id="426638"/>
    <lineage>
        <taxon>Eukaryota</taxon>
        <taxon>Sar</taxon>
        <taxon>Stramenopiles</taxon>
        <taxon>Ochrophyta</taxon>
        <taxon>Bacillariophyta</taxon>
        <taxon>Coscinodiscophyceae</taxon>
        <taxon>Chaetocerotophycidae</taxon>
        <taxon>Chaetocerotales</taxon>
        <taxon>Chaetocerotaceae</taxon>
        <taxon>Chaetoceros</taxon>
    </lineage>
</organism>
<accession>A0AAD3H2A4</accession>
<dbReference type="FunFam" id="3.30.465.10:FF:000001">
    <property type="entry name" value="D-2-hydroxyglutarate dehydrogenase, mitochondrial"/>
    <property type="match status" value="1"/>
</dbReference>
<dbReference type="InterPro" id="IPR004113">
    <property type="entry name" value="FAD-bd_oxidored_4_C"/>
</dbReference>
<dbReference type="Gene3D" id="3.30.70.2190">
    <property type="match status" value="1"/>
</dbReference>
<dbReference type="PANTHER" id="PTHR43716">
    <property type="entry name" value="D-2-HYDROXYGLUTARATE DEHYDROGENASE, MITOCHONDRIAL"/>
    <property type="match status" value="1"/>
</dbReference>
<dbReference type="PROSITE" id="PS51387">
    <property type="entry name" value="FAD_PCMH"/>
    <property type="match status" value="1"/>
</dbReference>
<comment type="caution">
    <text evidence="7">The sequence shown here is derived from an EMBL/GenBank/DDBJ whole genome shotgun (WGS) entry which is preliminary data.</text>
</comment>
<dbReference type="InterPro" id="IPR016169">
    <property type="entry name" value="FAD-bd_PCMH_sub2"/>
</dbReference>
<evidence type="ECO:0000259" key="6">
    <source>
        <dbReference type="PROSITE" id="PS51387"/>
    </source>
</evidence>
<reference evidence="7 8" key="1">
    <citation type="journal article" date="2021" name="Sci. Rep.">
        <title>The genome of the diatom Chaetoceros tenuissimus carries an ancient integrated fragment of an extant virus.</title>
        <authorList>
            <person name="Hongo Y."/>
            <person name="Kimura K."/>
            <person name="Takaki Y."/>
            <person name="Yoshida Y."/>
            <person name="Baba S."/>
            <person name="Kobayashi G."/>
            <person name="Nagasaki K."/>
            <person name="Hano T."/>
            <person name="Tomaru Y."/>
        </authorList>
    </citation>
    <scope>NUCLEOTIDE SEQUENCE [LARGE SCALE GENOMIC DNA]</scope>
    <source>
        <strain evidence="7 8">NIES-3715</strain>
    </source>
</reference>
<evidence type="ECO:0000256" key="5">
    <source>
        <dbReference type="ARBA" id="ARBA00023002"/>
    </source>
</evidence>
<comment type="similarity">
    <text evidence="2">Belongs to the FAD-binding oxidoreductase/transferase type 4 family.</text>
</comment>
<dbReference type="InterPro" id="IPR036318">
    <property type="entry name" value="FAD-bd_PCMH-like_sf"/>
</dbReference>
<dbReference type="InterPro" id="IPR016166">
    <property type="entry name" value="FAD-bd_PCMH"/>
</dbReference>
<keyword evidence="8" id="KW-1185">Reference proteome</keyword>
<comment type="cofactor">
    <cofactor evidence="1">
        <name>FAD</name>
        <dbReference type="ChEBI" id="CHEBI:57692"/>
    </cofactor>
</comment>
<gene>
    <name evidence="7" type="ORF">CTEN210_03938</name>
</gene>
<keyword evidence="4" id="KW-0274">FAD</keyword>
<dbReference type="Gene3D" id="3.30.70.2740">
    <property type="match status" value="1"/>
</dbReference>
<feature type="domain" description="FAD-binding PCMH-type" evidence="6">
    <location>
        <begin position="60"/>
        <end position="240"/>
    </location>
</feature>
<dbReference type="SUPFAM" id="SSF55103">
    <property type="entry name" value="FAD-linked oxidases, C-terminal domain"/>
    <property type="match status" value="1"/>
</dbReference>
<dbReference type="Gene3D" id="3.30.465.10">
    <property type="match status" value="1"/>
</dbReference>
<keyword evidence="5" id="KW-0560">Oxidoreductase</keyword>
<evidence type="ECO:0000256" key="4">
    <source>
        <dbReference type="ARBA" id="ARBA00022827"/>
    </source>
</evidence>
<dbReference type="InterPro" id="IPR051264">
    <property type="entry name" value="FAD-oxidored/transferase_4"/>
</dbReference>
<dbReference type="SUPFAM" id="SSF56176">
    <property type="entry name" value="FAD-binding/transporter-associated domain-like"/>
    <property type="match status" value="1"/>
</dbReference>
<dbReference type="Gene3D" id="1.10.45.10">
    <property type="entry name" value="Vanillyl-alcohol Oxidase, Chain A, domain 4"/>
    <property type="match status" value="1"/>
</dbReference>
<evidence type="ECO:0000313" key="8">
    <source>
        <dbReference type="Proteomes" id="UP001054902"/>
    </source>
</evidence>
<keyword evidence="3" id="KW-0285">Flavoprotein</keyword>
<evidence type="ECO:0000313" key="7">
    <source>
        <dbReference type="EMBL" id="GFH47463.1"/>
    </source>
</evidence>
<dbReference type="GO" id="GO:0005739">
    <property type="term" value="C:mitochondrion"/>
    <property type="evidence" value="ECO:0007669"/>
    <property type="project" value="TreeGrafter"/>
</dbReference>
<dbReference type="FunFam" id="3.30.70.2190:FF:000001">
    <property type="entry name" value="D-2-hydroxyglutarate dehydrogenase mitochondrial"/>
    <property type="match status" value="1"/>
</dbReference>
<dbReference type="FunFam" id="1.10.45.10:FF:000001">
    <property type="entry name" value="D-lactate dehydrogenase mitochondrial"/>
    <property type="match status" value="1"/>
</dbReference>
<dbReference type="AlphaFoldDB" id="A0AAD3H2A4"/>
<dbReference type="Pfam" id="PF01565">
    <property type="entry name" value="FAD_binding_4"/>
    <property type="match status" value="1"/>
</dbReference>
<dbReference type="GO" id="GO:0071949">
    <property type="term" value="F:FAD binding"/>
    <property type="evidence" value="ECO:0007669"/>
    <property type="project" value="InterPro"/>
</dbReference>
<dbReference type="Pfam" id="PF02913">
    <property type="entry name" value="FAD-oxidase_C"/>
    <property type="match status" value="1"/>
</dbReference>
<dbReference type="InterPro" id="IPR016171">
    <property type="entry name" value="Vanillyl_alc_oxidase_C-sub2"/>
</dbReference>
<dbReference type="InterPro" id="IPR016164">
    <property type="entry name" value="FAD-linked_Oxase-like_C"/>
</dbReference>
<evidence type="ECO:0000256" key="3">
    <source>
        <dbReference type="ARBA" id="ARBA00022630"/>
    </source>
</evidence>
<dbReference type="EMBL" id="BLLK01000023">
    <property type="protein sequence ID" value="GFH47463.1"/>
    <property type="molecule type" value="Genomic_DNA"/>
</dbReference>